<reference evidence="3 4" key="1">
    <citation type="submission" date="2022-10" db="EMBL/GenBank/DDBJ databases">
        <title>Defluviimonas sp. nov., isolated from ocean surface sediments.</title>
        <authorList>
            <person name="He W."/>
            <person name="Wang L."/>
            <person name="Zhang D.-F."/>
        </authorList>
    </citation>
    <scope>NUCLEOTIDE SEQUENCE [LARGE SCALE GENOMIC DNA]</scope>
    <source>
        <strain evidence="3 4">WL0024</strain>
    </source>
</reference>
<sequence length="209" mass="22646">MPKPQPQTTTSIGPLIRARRRQLSITLQELGEKSGVSVGYLSQLERDNATPTLGTLAQIAQALGVGLDYFIAAPRPADALTVAADRPRFSIDGSSVVYERIGAEFPGSELSSFILHVPPGYRSETVSHEGEEIVFVLEGSVVQVLEGEEFRMTEGDSLHYRGNRPHGWYNDSGRPAKILWTGTLELFRGPTRAAPVLPSLASGMQEGEA</sequence>
<dbReference type="Gene3D" id="2.60.120.10">
    <property type="entry name" value="Jelly Rolls"/>
    <property type="match status" value="1"/>
</dbReference>
<dbReference type="Gene3D" id="1.10.260.40">
    <property type="entry name" value="lambda repressor-like DNA-binding domains"/>
    <property type="match status" value="1"/>
</dbReference>
<evidence type="ECO:0000313" key="3">
    <source>
        <dbReference type="EMBL" id="MCU9847016.1"/>
    </source>
</evidence>
<evidence type="ECO:0000259" key="2">
    <source>
        <dbReference type="PROSITE" id="PS50943"/>
    </source>
</evidence>
<dbReference type="SUPFAM" id="SSF47413">
    <property type="entry name" value="lambda repressor-like DNA-binding domains"/>
    <property type="match status" value="1"/>
</dbReference>
<feature type="domain" description="HTH cro/C1-type" evidence="2">
    <location>
        <begin position="16"/>
        <end position="70"/>
    </location>
</feature>
<keyword evidence="1" id="KW-0238">DNA-binding</keyword>
<dbReference type="PANTHER" id="PTHR46797:SF25">
    <property type="entry name" value="TRANSCRIPTIONAL REGULATOR"/>
    <property type="match status" value="1"/>
</dbReference>
<dbReference type="SMART" id="SM00530">
    <property type="entry name" value="HTH_XRE"/>
    <property type="match status" value="1"/>
</dbReference>
<dbReference type="RefSeq" id="WP_263333163.1">
    <property type="nucleotide sequence ID" value="NZ_JAOVQO010000002.1"/>
</dbReference>
<name>A0ABT2WZB6_9RHOB</name>
<comment type="caution">
    <text evidence="3">The sequence shown here is derived from an EMBL/GenBank/DDBJ whole genome shotgun (WGS) entry which is preliminary data.</text>
</comment>
<dbReference type="SUPFAM" id="SSF51182">
    <property type="entry name" value="RmlC-like cupins"/>
    <property type="match status" value="1"/>
</dbReference>
<evidence type="ECO:0000256" key="1">
    <source>
        <dbReference type="ARBA" id="ARBA00023125"/>
    </source>
</evidence>
<dbReference type="Proteomes" id="UP001209535">
    <property type="component" value="Unassembled WGS sequence"/>
</dbReference>
<keyword evidence="4" id="KW-1185">Reference proteome</keyword>
<protein>
    <submittedName>
        <fullName evidence="3">XRE family transcriptional regulator</fullName>
    </submittedName>
</protein>
<dbReference type="InterPro" id="IPR001387">
    <property type="entry name" value="Cro/C1-type_HTH"/>
</dbReference>
<dbReference type="InterPro" id="IPR011051">
    <property type="entry name" value="RmlC_Cupin_sf"/>
</dbReference>
<evidence type="ECO:0000313" key="4">
    <source>
        <dbReference type="Proteomes" id="UP001209535"/>
    </source>
</evidence>
<dbReference type="InterPro" id="IPR050807">
    <property type="entry name" value="TransReg_Diox_bact_type"/>
</dbReference>
<organism evidence="3 4">
    <name type="scientific">Albidovulum salinarum</name>
    <dbReference type="NCBI Taxonomy" id="2984153"/>
    <lineage>
        <taxon>Bacteria</taxon>
        <taxon>Pseudomonadati</taxon>
        <taxon>Pseudomonadota</taxon>
        <taxon>Alphaproteobacteria</taxon>
        <taxon>Rhodobacterales</taxon>
        <taxon>Paracoccaceae</taxon>
        <taxon>Albidovulum</taxon>
    </lineage>
</organism>
<proteinExistence type="predicted"/>
<dbReference type="InterPro" id="IPR010982">
    <property type="entry name" value="Lambda_DNA-bd_dom_sf"/>
</dbReference>
<dbReference type="EMBL" id="JAOVQO010000002">
    <property type="protein sequence ID" value="MCU9847016.1"/>
    <property type="molecule type" value="Genomic_DNA"/>
</dbReference>
<dbReference type="CDD" id="cd00093">
    <property type="entry name" value="HTH_XRE"/>
    <property type="match status" value="1"/>
</dbReference>
<dbReference type="InterPro" id="IPR014710">
    <property type="entry name" value="RmlC-like_jellyroll"/>
</dbReference>
<dbReference type="PANTHER" id="PTHR46797">
    <property type="entry name" value="HTH-TYPE TRANSCRIPTIONAL REGULATOR"/>
    <property type="match status" value="1"/>
</dbReference>
<dbReference type="InterPro" id="IPR013096">
    <property type="entry name" value="Cupin_2"/>
</dbReference>
<accession>A0ABT2WZB6</accession>
<dbReference type="Pfam" id="PF01381">
    <property type="entry name" value="HTH_3"/>
    <property type="match status" value="1"/>
</dbReference>
<dbReference type="Pfam" id="PF07883">
    <property type="entry name" value="Cupin_2"/>
    <property type="match status" value="1"/>
</dbReference>
<dbReference type="CDD" id="cd02209">
    <property type="entry name" value="cupin_XRE_C"/>
    <property type="match status" value="1"/>
</dbReference>
<dbReference type="PROSITE" id="PS50943">
    <property type="entry name" value="HTH_CROC1"/>
    <property type="match status" value="1"/>
</dbReference>
<gene>
    <name evidence="3" type="ORF">OEZ60_03275</name>
</gene>